<reference evidence="2 3" key="1">
    <citation type="submission" date="2024-09" db="EMBL/GenBank/DDBJ databases">
        <authorList>
            <person name="Pan X."/>
        </authorList>
    </citation>
    <scope>NUCLEOTIDE SEQUENCE [LARGE SCALE GENOMIC DNA]</scope>
    <source>
        <strain evidence="2 3">B2969</strain>
    </source>
</reference>
<dbReference type="PANTHER" id="PTHR47691">
    <property type="entry name" value="REGULATOR-RELATED"/>
    <property type="match status" value="1"/>
</dbReference>
<evidence type="ECO:0000256" key="1">
    <source>
        <dbReference type="SAM" id="MobiDB-lite"/>
    </source>
</evidence>
<accession>A0ABW7QCK7</accession>
<sequence length="739" mass="80535">TAEELQDRIADDLATLLAERFDESRDEASPVPRSGDSVEPMAGRVPVPYTTTIGREHDLEAVRALLAADHRVVSLIGPGGIGKSRLAIETALGSADIFPDGVYFVPLEGVLEAGLLLPTIAYFLNIRDNGEAALEERIAHALAQRRVLVVLDNFEQIVDAAPLLVRLYDLAPLATFLVTSRIVLRIRGERVYDVGALATPDDTVPTSLERARRSTACSLFVDRAEAAKPGFELTEDNARAVADICRRLEGLPLAIELAAAKVRLLTPQAIAERLEQSLPLLTAAVRDLPERHRTMRATIDWSVSLLPEEQRDLMEDLGVFARRFTLEAVEALGAGRSWDGQGIDGITALVDGSLVKATEVDGRTVYALLVVVREYSLGRLKERGEADRMRAAHADYYGSLVERVAPDLGGRRQAGAVAELALELPNLRAAERHLIYTDRLDDAGHFAWRLLIYWWIAGFFGEVRVWMLELLEKEAPISQHTRAVAWFFALWGEMWQRPSEQVVAGLGECVRLFAESGDADASAMALAARATARVQYSDLDGEKAEAELTEAVARLHEHGNNWAEAITRVSLGRLAWVRGDTDAALERFGEALAVSRASGDLFTTSVGGNLRARLNFLRGDVEAAEAEFIETLHLSIRLHYDEGVAYGLEGVCAVAAVRGDAWRAGALAKAAETIRHRIGVFDVEAFTVHTPHLAALRESDPDGVAAGELAGADLTAAEAIALALPESELRPLEGALRHW</sequence>
<dbReference type="RefSeq" id="WP_397557618.1">
    <property type="nucleotide sequence ID" value="NZ_JBIQWL010000008.1"/>
</dbReference>
<name>A0ABW7QCK7_9MICO</name>
<protein>
    <submittedName>
        <fullName evidence="2">ATP-binding protein</fullName>
    </submittedName>
</protein>
<organism evidence="2 3">
    <name type="scientific">Microbacterium alkaliflavum</name>
    <dbReference type="NCBI Taxonomy" id="3248839"/>
    <lineage>
        <taxon>Bacteria</taxon>
        <taxon>Bacillati</taxon>
        <taxon>Actinomycetota</taxon>
        <taxon>Actinomycetes</taxon>
        <taxon>Micrococcales</taxon>
        <taxon>Microbacteriaceae</taxon>
        <taxon>Microbacterium</taxon>
    </lineage>
</organism>
<dbReference type="GO" id="GO:0005524">
    <property type="term" value="F:ATP binding"/>
    <property type="evidence" value="ECO:0007669"/>
    <property type="project" value="UniProtKB-KW"/>
</dbReference>
<dbReference type="Proteomes" id="UP001610861">
    <property type="component" value="Unassembled WGS sequence"/>
</dbReference>
<evidence type="ECO:0000313" key="3">
    <source>
        <dbReference type="Proteomes" id="UP001610861"/>
    </source>
</evidence>
<dbReference type="PANTHER" id="PTHR47691:SF3">
    <property type="entry name" value="HTH-TYPE TRANSCRIPTIONAL REGULATOR RV0890C-RELATED"/>
    <property type="match status" value="1"/>
</dbReference>
<feature type="non-terminal residue" evidence="2">
    <location>
        <position position="1"/>
    </location>
</feature>
<dbReference type="InterPro" id="IPR027417">
    <property type="entry name" value="P-loop_NTPase"/>
</dbReference>
<dbReference type="Gene3D" id="3.40.50.300">
    <property type="entry name" value="P-loop containing nucleotide triphosphate hydrolases"/>
    <property type="match status" value="1"/>
</dbReference>
<comment type="caution">
    <text evidence="2">The sequence shown here is derived from an EMBL/GenBank/DDBJ whole genome shotgun (WGS) entry which is preliminary data.</text>
</comment>
<feature type="region of interest" description="Disordered" evidence="1">
    <location>
        <begin position="20"/>
        <end position="44"/>
    </location>
</feature>
<dbReference type="Gene3D" id="1.25.40.10">
    <property type="entry name" value="Tetratricopeptide repeat domain"/>
    <property type="match status" value="1"/>
</dbReference>
<dbReference type="EMBL" id="JBIQWL010000008">
    <property type="protein sequence ID" value="MFH8252182.1"/>
    <property type="molecule type" value="Genomic_DNA"/>
</dbReference>
<proteinExistence type="predicted"/>
<keyword evidence="3" id="KW-1185">Reference proteome</keyword>
<dbReference type="SUPFAM" id="SSF48452">
    <property type="entry name" value="TPR-like"/>
    <property type="match status" value="1"/>
</dbReference>
<dbReference type="InterPro" id="IPR011990">
    <property type="entry name" value="TPR-like_helical_dom_sf"/>
</dbReference>
<dbReference type="SUPFAM" id="SSF52540">
    <property type="entry name" value="P-loop containing nucleoside triphosphate hydrolases"/>
    <property type="match status" value="1"/>
</dbReference>
<keyword evidence="2" id="KW-0067">ATP-binding</keyword>
<gene>
    <name evidence="2" type="ORF">ACH3VR_17585</name>
</gene>
<dbReference type="PRINTS" id="PR00364">
    <property type="entry name" value="DISEASERSIST"/>
</dbReference>
<keyword evidence="2" id="KW-0547">Nucleotide-binding</keyword>
<evidence type="ECO:0000313" key="2">
    <source>
        <dbReference type="EMBL" id="MFH8252182.1"/>
    </source>
</evidence>